<dbReference type="AlphaFoldDB" id="A0A0A9H945"/>
<protein>
    <submittedName>
        <fullName evidence="1">Uncharacterized protein</fullName>
    </submittedName>
</protein>
<name>A0A0A9H945_ARUDO</name>
<reference evidence="1" key="2">
    <citation type="journal article" date="2015" name="Data Brief">
        <title>Shoot transcriptome of the giant reed, Arundo donax.</title>
        <authorList>
            <person name="Barrero R.A."/>
            <person name="Guerrero F.D."/>
            <person name="Moolhuijzen P."/>
            <person name="Goolsby J.A."/>
            <person name="Tidwell J."/>
            <person name="Bellgard S.E."/>
            <person name="Bellgard M.I."/>
        </authorList>
    </citation>
    <scope>NUCLEOTIDE SEQUENCE</scope>
    <source>
        <tissue evidence="1">Shoot tissue taken approximately 20 cm above the soil surface</tissue>
    </source>
</reference>
<sequence>MARSDGACCGPADRRRLEDLDTSCRQDLGAAVGGARSCGGILEALDSGHLTTSCVSSWWRAAGCGVVTESS</sequence>
<reference evidence="1" key="1">
    <citation type="submission" date="2014-09" db="EMBL/GenBank/DDBJ databases">
        <authorList>
            <person name="Magalhaes I.L.F."/>
            <person name="Oliveira U."/>
            <person name="Santos F.R."/>
            <person name="Vidigal T.H.D.A."/>
            <person name="Brescovit A.D."/>
            <person name="Santos A.J."/>
        </authorList>
    </citation>
    <scope>NUCLEOTIDE SEQUENCE</scope>
    <source>
        <tissue evidence="1">Shoot tissue taken approximately 20 cm above the soil surface</tissue>
    </source>
</reference>
<proteinExistence type="predicted"/>
<accession>A0A0A9H945</accession>
<dbReference type="EMBL" id="GBRH01164634">
    <property type="protein sequence ID" value="JAE33262.1"/>
    <property type="molecule type" value="Transcribed_RNA"/>
</dbReference>
<organism evidence="1">
    <name type="scientific">Arundo donax</name>
    <name type="common">Giant reed</name>
    <name type="synonym">Donax arundinaceus</name>
    <dbReference type="NCBI Taxonomy" id="35708"/>
    <lineage>
        <taxon>Eukaryota</taxon>
        <taxon>Viridiplantae</taxon>
        <taxon>Streptophyta</taxon>
        <taxon>Embryophyta</taxon>
        <taxon>Tracheophyta</taxon>
        <taxon>Spermatophyta</taxon>
        <taxon>Magnoliopsida</taxon>
        <taxon>Liliopsida</taxon>
        <taxon>Poales</taxon>
        <taxon>Poaceae</taxon>
        <taxon>PACMAD clade</taxon>
        <taxon>Arundinoideae</taxon>
        <taxon>Arundineae</taxon>
        <taxon>Arundo</taxon>
    </lineage>
</organism>
<evidence type="ECO:0000313" key="1">
    <source>
        <dbReference type="EMBL" id="JAE33262.1"/>
    </source>
</evidence>